<organism evidence="3">
    <name type="scientific">Streptomyces haneummycinicus</name>
    <dbReference type="NCBI Taxonomy" id="3074435"/>
    <lineage>
        <taxon>Bacteria</taxon>
        <taxon>Bacillati</taxon>
        <taxon>Actinomycetota</taxon>
        <taxon>Actinomycetes</taxon>
        <taxon>Kitasatosporales</taxon>
        <taxon>Streptomycetaceae</taxon>
        <taxon>Streptomyces</taxon>
    </lineage>
</organism>
<feature type="domain" description="Glycosyltransferase 2-like" evidence="2">
    <location>
        <begin position="2"/>
        <end position="56"/>
    </location>
</feature>
<dbReference type="EMBL" id="AP035768">
    <property type="protein sequence ID" value="BFO16326.1"/>
    <property type="molecule type" value="Genomic_DNA"/>
</dbReference>
<protein>
    <recommendedName>
        <fullName evidence="2">Glycosyltransferase 2-like domain-containing protein</fullName>
    </recommendedName>
</protein>
<dbReference type="AlphaFoldDB" id="A0AAT9HFS7"/>
<dbReference type="Pfam" id="PF00535">
    <property type="entry name" value="Glycos_transf_2"/>
    <property type="match status" value="1"/>
</dbReference>
<feature type="compositionally biased region" description="Polar residues" evidence="1">
    <location>
        <begin position="59"/>
        <end position="69"/>
    </location>
</feature>
<dbReference type="SUPFAM" id="SSF53448">
    <property type="entry name" value="Nucleotide-diphospho-sugar transferases"/>
    <property type="match status" value="1"/>
</dbReference>
<dbReference type="InterPro" id="IPR001173">
    <property type="entry name" value="Glyco_trans_2-like"/>
</dbReference>
<gene>
    <name evidence="3" type="ORF">SHKM778_27140</name>
</gene>
<evidence type="ECO:0000313" key="3">
    <source>
        <dbReference type="EMBL" id="BFO16326.1"/>
    </source>
</evidence>
<name>A0AAT9HFS7_9ACTN</name>
<proteinExistence type="predicted"/>
<dbReference type="Gene3D" id="3.90.550.10">
    <property type="entry name" value="Spore Coat Polysaccharide Biosynthesis Protein SpsA, Chain A"/>
    <property type="match status" value="1"/>
</dbReference>
<sequence>MLPVFNEQDGIRRFHDELVTAIRTRPELSFELVYVNDGSSDASLAVLRDLAKNDPGRAWSTSRATSATRWPSPPDSTRHAATRSS</sequence>
<reference evidence="3" key="2">
    <citation type="submission" date="2024-07" db="EMBL/GenBank/DDBJ databases">
        <title>Streptomyces haneummycinica sp. nov., a new antibiotic-producing actinobacterium isolated from marine sediment.</title>
        <authorList>
            <person name="Uemura M."/>
            <person name="Hamada M."/>
            <person name="Hirano S."/>
            <person name="Kobayashi K."/>
            <person name="Ohshiro T."/>
            <person name="Kobayashi T."/>
            <person name="Terahara T."/>
        </authorList>
    </citation>
    <scope>NUCLEOTIDE SEQUENCE</scope>
    <source>
        <strain evidence="3">KM77-8</strain>
    </source>
</reference>
<dbReference type="InterPro" id="IPR029044">
    <property type="entry name" value="Nucleotide-diphossugar_trans"/>
</dbReference>
<evidence type="ECO:0000259" key="2">
    <source>
        <dbReference type="Pfam" id="PF00535"/>
    </source>
</evidence>
<feature type="region of interest" description="Disordered" evidence="1">
    <location>
        <begin position="54"/>
        <end position="85"/>
    </location>
</feature>
<accession>A0AAT9HFS7</accession>
<reference evidence="3" key="1">
    <citation type="submission" date="2024-06" db="EMBL/GenBank/DDBJ databases">
        <authorList>
            <consortium name="consrtm"/>
            <person name="Uemura M."/>
            <person name="Terahara T."/>
        </authorList>
    </citation>
    <scope>NUCLEOTIDE SEQUENCE</scope>
    <source>
        <strain evidence="3">KM77-8</strain>
    </source>
</reference>
<evidence type="ECO:0000256" key="1">
    <source>
        <dbReference type="SAM" id="MobiDB-lite"/>
    </source>
</evidence>